<evidence type="ECO:0000313" key="2">
    <source>
        <dbReference type="Proteomes" id="UP001056120"/>
    </source>
</evidence>
<gene>
    <name evidence="1" type="ORF">L1987_38876</name>
</gene>
<evidence type="ECO:0000313" key="1">
    <source>
        <dbReference type="EMBL" id="KAI3796210.1"/>
    </source>
</evidence>
<organism evidence="1 2">
    <name type="scientific">Smallanthus sonchifolius</name>
    <dbReference type="NCBI Taxonomy" id="185202"/>
    <lineage>
        <taxon>Eukaryota</taxon>
        <taxon>Viridiplantae</taxon>
        <taxon>Streptophyta</taxon>
        <taxon>Embryophyta</taxon>
        <taxon>Tracheophyta</taxon>
        <taxon>Spermatophyta</taxon>
        <taxon>Magnoliopsida</taxon>
        <taxon>eudicotyledons</taxon>
        <taxon>Gunneridae</taxon>
        <taxon>Pentapetalae</taxon>
        <taxon>asterids</taxon>
        <taxon>campanulids</taxon>
        <taxon>Asterales</taxon>
        <taxon>Asteraceae</taxon>
        <taxon>Asteroideae</taxon>
        <taxon>Heliantheae alliance</taxon>
        <taxon>Millerieae</taxon>
        <taxon>Smallanthus</taxon>
    </lineage>
</organism>
<reference evidence="1 2" key="2">
    <citation type="journal article" date="2022" name="Mol. Ecol. Resour.">
        <title>The genomes of chicory, endive, great burdock and yacon provide insights into Asteraceae paleo-polyploidization history and plant inulin production.</title>
        <authorList>
            <person name="Fan W."/>
            <person name="Wang S."/>
            <person name="Wang H."/>
            <person name="Wang A."/>
            <person name="Jiang F."/>
            <person name="Liu H."/>
            <person name="Zhao H."/>
            <person name="Xu D."/>
            <person name="Zhang Y."/>
        </authorList>
    </citation>
    <scope>NUCLEOTIDE SEQUENCE [LARGE SCALE GENOMIC DNA]</scope>
    <source>
        <strain evidence="2">cv. Yunnan</strain>
        <tissue evidence="1">Leaves</tissue>
    </source>
</reference>
<dbReference type="Proteomes" id="UP001056120">
    <property type="component" value="Linkage Group LG12"/>
</dbReference>
<accession>A0ACB9HLS1</accession>
<keyword evidence="2" id="KW-1185">Reference proteome</keyword>
<proteinExistence type="predicted"/>
<name>A0ACB9HLS1_9ASTR</name>
<comment type="caution">
    <text evidence="1">The sequence shown here is derived from an EMBL/GenBank/DDBJ whole genome shotgun (WGS) entry which is preliminary data.</text>
</comment>
<sequence length="192" mass="21306">MPLILFFSILISAACRLHHSFGNPKLDLCFVLHSIATLRKGKDIQTLLFVVGLTTLTQTVFGTRLPAVIGGSYTFVPTMISIILANRYSDIVDPQEKFERTMRGTQRALIVASTLQIALGFSGLWCNITRFMSPLSTLPLVALSGYGLYEFGFLLVVYVSYLNIKESLDRMPLIMPKSISFFLANFLTGNAL</sequence>
<reference evidence="2" key="1">
    <citation type="journal article" date="2022" name="Mol. Ecol. Resour.">
        <title>The genomes of chicory, endive, great burdock and yacon provide insights into Asteraceae palaeo-polyploidization history and plant inulin production.</title>
        <authorList>
            <person name="Fan W."/>
            <person name="Wang S."/>
            <person name="Wang H."/>
            <person name="Wang A."/>
            <person name="Jiang F."/>
            <person name="Liu H."/>
            <person name="Zhao H."/>
            <person name="Xu D."/>
            <person name="Zhang Y."/>
        </authorList>
    </citation>
    <scope>NUCLEOTIDE SEQUENCE [LARGE SCALE GENOMIC DNA]</scope>
    <source>
        <strain evidence="2">cv. Yunnan</strain>
    </source>
</reference>
<dbReference type="EMBL" id="CM042029">
    <property type="protein sequence ID" value="KAI3796210.1"/>
    <property type="molecule type" value="Genomic_DNA"/>
</dbReference>
<protein>
    <submittedName>
        <fullName evidence="1">Uncharacterized protein</fullName>
    </submittedName>
</protein>